<feature type="region of interest" description="Disordered" evidence="1">
    <location>
        <begin position="873"/>
        <end position="894"/>
    </location>
</feature>
<dbReference type="HOGENOM" id="CLU_309896_0_0_6"/>
<reference evidence="2 3" key="1">
    <citation type="submission" date="2014-01" db="EMBL/GenBank/DDBJ databases">
        <title>Full genme sequencing of cellulolytic bacterium Gynuella sunshinyii YC6258T gen. nov., sp. nov.</title>
        <authorList>
            <person name="Khan H."/>
            <person name="Chung E.J."/>
            <person name="Chung Y.R."/>
        </authorList>
    </citation>
    <scope>NUCLEOTIDE SEQUENCE [LARGE SCALE GENOMIC DNA]</scope>
    <source>
        <strain evidence="2 3">YC6258</strain>
    </source>
</reference>
<dbReference type="STRING" id="1445510.YC6258_00818"/>
<sequence>MADYGFTGRVAYSASAHELQDASQVGTARFSIKPGTHAQVIRLPGQNWGNQHFYVQAFGVPYGEYQDFALGSQSRGLDSDNLSGVAENAYRPKRFVPVKVPVYDEEASLLQEQSYLIQKRQREEAGVSLDGMIKPSPLYKWYFRPEYQFSVYDFEMGSINLVQTDQNDPDIEHYIDIQDIPDPKITGSDILEVIYSLQGGVENTRLPSYADQTLILSIGQQEYSINLTENGAIRIDDLEYLNQLGSDDYLTISLYTNEDAGNILWDYAFGRNGLHAYYKISGTLTEMLPLPDKINLSDTEQGEKVRTLGGMRLKYRYQPPLKPSSNGISDEYVNVEKLEWSFDHAGWYCYVDGVRYDDILYPCHYYEANQVFTQTTTNPLPQTSLPADWSVWWEPAAGDANQQEALWRSNLDIIGRFQATLTGMDDSVERFVVKTRTIGPSSREDMKGWDVAMLEELLWQLGLSPQKGRAASGNEGARIKSNRNDNATTVTTKPCSGTTQERDQFIKGWVGCTNGRVATEGLVRRFQGRSFDENNLAGNQNSTGVDGWAGNDTYEQLYRVWRHYSSATASTSKSVFRLNDIPGAWWSITERLLDEGGEIPYLRATGYRLDATYTDEIHRAITANFPADAQGLTRADILKAWMQQESGGAFWGTNQKGYQATPYRINEGGGSEEKGSMGFNQIVWQRTYGPEHDCDSIRGYVTRGGVEVSNVNQYYPRDNLFSFVAAIADDACTYTRGLYNAYVSDSNRFYQTAITAPQRPFKYCYETRNHAATSSCARNHTTWRAFIDDHDSGLNLLGKGIIAYNHGTGDLAGLNYFSTRYMLKSDPASTSTSTNFDYWMKIKEKTQTMTGMSGYLPYVTYIWVGERGLDINGDGDTEDTLADDPRTEAEGDAVNEAQEPAWCFKYGEEEWISPGFTVPDPLDPNNRVPARFNDYRDRAENNEDFRIDCN</sequence>
<dbReference type="KEGG" id="gsn:YC6258_00818"/>
<organism evidence="2 3">
    <name type="scientific">Gynuella sunshinyii YC6258</name>
    <dbReference type="NCBI Taxonomy" id="1445510"/>
    <lineage>
        <taxon>Bacteria</taxon>
        <taxon>Pseudomonadati</taxon>
        <taxon>Pseudomonadota</taxon>
        <taxon>Gammaproteobacteria</taxon>
        <taxon>Oceanospirillales</taxon>
        <taxon>Saccharospirillaceae</taxon>
        <taxon>Gynuella</taxon>
    </lineage>
</organism>
<dbReference type="EMBL" id="CP007142">
    <property type="protein sequence ID" value="AJQ92868.1"/>
    <property type="molecule type" value="Genomic_DNA"/>
</dbReference>
<keyword evidence="3" id="KW-1185">Reference proteome</keyword>
<protein>
    <submittedName>
        <fullName evidence="2">Uncharacterized protein</fullName>
    </submittedName>
</protein>
<dbReference type="Proteomes" id="UP000032266">
    <property type="component" value="Chromosome"/>
</dbReference>
<evidence type="ECO:0000256" key="1">
    <source>
        <dbReference type="SAM" id="MobiDB-lite"/>
    </source>
</evidence>
<accession>A0A0C5VHN9</accession>
<evidence type="ECO:0000313" key="3">
    <source>
        <dbReference type="Proteomes" id="UP000032266"/>
    </source>
</evidence>
<feature type="region of interest" description="Disordered" evidence="1">
    <location>
        <begin position="469"/>
        <end position="497"/>
    </location>
</feature>
<feature type="compositionally biased region" description="Polar residues" evidence="1">
    <location>
        <begin position="484"/>
        <end position="497"/>
    </location>
</feature>
<proteinExistence type="predicted"/>
<evidence type="ECO:0000313" key="2">
    <source>
        <dbReference type="EMBL" id="AJQ92868.1"/>
    </source>
</evidence>
<name>A0A0C5VHN9_9GAMM</name>
<gene>
    <name evidence="2" type="ORF">YC6258_00818</name>
</gene>
<feature type="compositionally biased region" description="Acidic residues" evidence="1">
    <location>
        <begin position="873"/>
        <end position="882"/>
    </location>
</feature>
<dbReference type="AlphaFoldDB" id="A0A0C5VHN9"/>